<feature type="compositionally biased region" description="Gly residues" evidence="1">
    <location>
        <begin position="1"/>
        <end position="12"/>
    </location>
</feature>
<reference evidence="3" key="1">
    <citation type="submission" date="2021-01" db="EMBL/GenBank/DDBJ databases">
        <authorList>
            <person name="Corre E."/>
            <person name="Pelletier E."/>
            <person name="Niang G."/>
            <person name="Scheremetjew M."/>
            <person name="Finn R."/>
            <person name="Kale V."/>
            <person name="Holt S."/>
            <person name="Cochrane G."/>
            <person name="Meng A."/>
            <person name="Brown T."/>
            <person name="Cohen L."/>
        </authorList>
    </citation>
    <scope>NUCLEOTIDE SEQUENCE</scope>
    <source>
        <strain evidence="3">GSBS06</strain>
    </source>
</reference>
<gene>
    <name evidence="3" type="ORF">ASTO00021_LOCUS474</name>
</gene>
<feature type="region of interest" description="Disordered" evidence="1">
    <location>
        <begin position="1"/>
        <end position="23"/>
    </location>
</feature>
<evidence type="ECO:0000313" key="3">
    <source>
        <dbReference type="EMBL" id="CAE0430162.1"/>
    </source>
</evidence>
<organism evidence="3">
    <name type="scientific">Aplanochytrium stocchinoi</name>
    <dbReference type="NCBI Taxonomy" id="215587"/>
    <lineage>
        <taxon>Eukaryota</taxon>
        <taxon>Sar</taxon>
        <taxon>Stramenopiles</taxon>
        <taxon>Bigyra</taxon>
        <taxon>Labyrinthulomycetes</taxon>
        <taxon>Thraustochytrida</taxon>
        <taxon>Thraustochytriidae</taxon>
        <taxon>Aplanochytrium</taxon>
    </lineage>
</organism>
<proteinExistence type="predicted"/>
<dbReference type="InterPro" id="IPR029016">
    <property type="entry name" value="GAF-like_dom_sf"/>
</dbReference>
<dbReference type="AlphaFoldDB" id="A0A7S3LGD5"/>
<feature type="compositionally biased region" description="Acidic residues" evidence="1">
    <location>
        <begin position="476"/>
        <end position="491"/>
    </location>
</feature>
<dbReference type="SUPFAM" id="SSF55781">
    <property type="entry name" value="GAF domain-like"/>
    <property type="match status" value="2"/>
</dbReference>
<dbReference type="SMART" id="SM00065">
    <property type="entry name" value="GAF"/>
    <property type="match status" value="2"/>
</dbReference>
<sequence length="491" mass="54086">MDGQGDGDGGDGANARRHSRANTWSDSEIEEMYNVKSMTSETREKTLNLLQVLKAIRHCNKAPDLDAAITVIIQSTCNVLSCDRATLFLVDDFHSQLVIRQAVGIKDIRIPLTAGIAGQVYQTGTKLNIPHAYNDSRFNRETDRETGYYTQSILCTPVWDANGETVAVLQAINKINGDDLDEDVMCDDENENGNRNSKFCAFTTEDELLMDHLSLQLGIILRNHMLREKTKTTHQQVISLLDIVKSLHSNMGINSFMFTITERSPKLVDADRCTLYLVDHNRKELWSLQGAVEVRTPMSKGLAGYTASTGEKLNILDAHEDPRFNTEYDLKSGYRTKSVLVMPIFSEPHANMYANIGEGHNPSQVGAKRVVGVLQLINKIHDRSFSAEDEELLSSFLDIAGPLLTTSQLFASAHKKLSEFGAAADIGANASNIGGFAKNMNQNKGALNIGIGSASPKKDISITQKLTQKLAHPDVITEEGEGEGEEEESRA</sequence>
<accession>A0A7S3LGD5</accession>
<feature type="domain" description="GAF" evidence="2">
    <location>
        <begin position="64"/>
        <end position="231"/>
    </location>
</feature>
<dbReference type="EMBL" id="HBIN01000947">
    <property type="protein sequence ID" value="CAE0430162.1"/>
    <property type="molecule type" value="Transcribed_RNA"/>
</dbReference>
<name>A0A7S3LGD5_9STRA</name>
<feature type="domain" description="GAF" evidence="2">
    <location>
        <begin position="252"/>
        <end position="414"/>
    </location>
</feature>
<dbReference type="InterPro" id="IPR003018">
    <property type="entry name" value="GAF"/>
</dbReference>
<dbReference type="Pfam" id="PF01590">
    <property type="entry name" value="GAF"/>
    <property type="match status" value="2"/>
</dbReference>
<dbReference type="PANTHER" id="PTHR43155">
    <property type="entry name" value="CYCLIC DI-GMP PHOSPHODIESTERASE PA4108-RELATED"/>
    <property type="match status" value="1"/>
</dbReference>
<evidence type="ECO:0000256" key="1">
    <source>
        <dbReference type="SAM" id="MobiDB-lite"/>
    </source>
</evidence>
<evidence type="ECO:0000259" key="2">
    <source>
        <dbReference type="SMART" id="SM00065"/>
    </source>
</evidence>
<dbReference type="Gene3D" id="3.30.450.40">
    <property type="match status" value="2"/>
</dbReference>
<feature type="region of interest" description="Disordered" evidence="1">
    <location>
        <begin position="471"/>
        <end position="491"/>
    </location>
</feature>
<protein>
    <recommendedName>
        <fullName evidence="2">GAF domain-containing protein</fullName>
    </recommendedName>
</protein>
<dbReference type="PANTHER" id="PTHR43155:SF2">
    <property type="entry name" value="CYCLIC DI-GMP PHOSPHODIESTERASE PA4108"/>
    <property type="match status" value="1"/>
</dbReference>